<sequence>MARWKELPAALDSRERRLVAELRRLKDHSGLSLAALAAKTAYSRSSWERYLNGKQPVPREAVEQLARVCGTEPTRLTVLHDVAVRARQPAAGAAAPKDPEEQQDAPAEEAAAAPPQETPPPGAGEADGGQAGSRPARTVSLGWFLAGIAAAAAVAFTAGLLAGGARTDGGKAAEAVQTAQGASAGGKSGYRRGVAYACEVKREGTELRAGHGTSRTILLDTNSTGFDVVEVQCLLREHGFDPGSTEGLYDQATKDAATRFQKARGLVADGIVGPKTWGELRK</sequence>
<comment type="caution">
    <text evidence="4">The sequence shown here is derived from an EMBL/GenBank/DDBJ whole genome shotgun (WGS) entry which is preliminary data.</text>
</comment>
<evidence type="ECO:0000313" key="5">
    <source>
        <dbReference type="Proteomes" id="UP001617351"/>
    </source>
</evidence>
<accession>A0ABW8ECB4</accession>
<feature type="domain" description="HTH cro/C1-type" evidence="3">
    <location>
        <begin position="22"/>
        <end position="76"/>
    </location>
</feature>
<evidence type="ECO:0000256" key="2">
    <source>
        <dbReference type="SAM" id="Phobius"/>
    </source>
</evidence>
<dbReference type="EMBL" id="JBIUYY010000002">
    <property type="protein sequence ID" value="MFJ2820863.1"/>
    <property type="molecule type" value="Genomic_DNA"/>
</dbReference>
<organism evidence="4 5">
    <name type="scientific">Streptomyces toxytricini</name>
    <name type="common">Actinomyces toxytricini</name>
    <dbReference type="NCBI Taxonomy" id="67369"/>
    <lineage>
        <taxon>Bacteria</taxon>
        <taxon>Bacillati</taxon>
        <taxon>Actinomycetota</taxon>
        <taxon>Actinomycetes</taxon>
        <taxon>Kitasatosporales</taxon>
        <taxon>Streptomycetaceae</taxon>
        <taxon>Streptomyces</taxon>
    </lineage>
</organism>
<dbReference type="RefSeq" id="WP_402378397.1">
    <property type="nucleotide sequence ID" value="NZ_JBIUYY010000002.1"/>
</dbReference>
<dbReference type="SUPFAM" id="SSF47090">
    <property type="entry name" value="PGBD-like"/>
    <property type="match status" value="1"/>
</dbReference>
<dbReference type="Proteomes" id="UP001617351">
    <property type="component" value="Unassembled WGS sequence"/>
</dbReference>
<dbReference type="InterPro" id="IPR036366">
    <property type="entry name" value="PGBDSf"/>
</dbReference>
<name>A0ABW8ECB4_STRT5</name>
<feature type="transmembrane region" description="Helical" evidence="2">
    <location>
        <begin position="141"/>
        <end position="162"/>
    </location>
</feature>
<dbReference type="PROSITE" id="PS50943">
    <property type="entry name" value="HTH_CROC1"/>
    <property type="match status" value="1"/>
</dbReference>
<feature type="region of interest" description="Disordered" evidence="1">
    <location>
        <begin position="89"/>
        <end position="134"/>
    </location>
</feature>
<keyword evidence="2" id="KW-0812">Transmembrane</keyword>
<reference evidence="4 5" key="1">
    <citation type="submission" date="2024-10" db="EMBL/GenBank/DDBJ databases">
        <title>The Natural Products Discovery Center: Release of the First 8490 Sequenced Strains for Exploring Actinobacteria Biosynthetic Diversity.</title>
        <authorList>
            <person name="Kalkreuter E."/>
            <person name="Kautsar S.A."/>
            <person name="Yang D."/>
            <person name="Bader C.D."/>
            <person name="Teijaro C.N."/>
            <person name="Fluegel L."/>
            <person name="Davis C.M."/>
            <person name="Simpson J.R."/>
            <person name="Lauterbach L."/>
            <person name="Steele A.D."/>
            <person name="Gui C."/>
            <person name="Meng S."/>
            <person name="Li G."/>
            <person name="Viehrig K."/>
            <person name="Ye F."/>
            <person name="Su P."/>
            <person name="Kiefer A.F."/>
            <person name="Nichols A."/>
            <person name="Cepeda A.J."/>
            <person name="Yan W."/>
            <person name="Fan B."/>
            <person name="Jiang Y."/>
            <person name="Adhikari A."/>
            <person name="Zheng C.-J."/>
            <person name="Schuster L."/>
            <person name="Cowan T.M."/>
            <person name="Smanski M.J."/>
            <person name="Chevrette M.G."/>
            <person name="De Carvalho L.P.S."/>
            <person name="Shen B."/>
        </authorList>
    </citation>
    <scope>NUCLEOTIDE SEQUENCE [LARGE SCALE GENOMIC DNA]</scope>
    <source>
        <strain evidence="4 5">NPDC087220</strain>
    </source>
</reference>
<gene>
    <name evidence="4" type="ORF">ACIO7M_07090</name>
</gene>
<dbReference type="InterPro" id="IPR001387">
    <property type="entry name" value="Cro/C1-type_HTH"/>
</dbReference>
<dbReference type="SMART" id="SM00530">
    <property type="entry name" value="HTH_XRE"/>
    <property type="match status" value="1"/>
</dbReference>
<evidence type="ECO:0000259" key="3">
    <source>
        <dbReference type="PROSITE" id="PS50943"/>
    </source>
</evidence>
<evidence type="ECO:0000256" key="1">
    <source>
        <dbReference type="SAM" id="MobiDB-lite"/>
    </source>
</evidence>
<evidence type="ECO:0000313" key="4">
    <source>
        <dbReference type="EMBL" id="MFJ2820863.1"/>
    </source>
</evidence>
<dbReference type="Gene3D" id="1.10.260.40">
    <property type="entry name" value="lambda repressor-like DNA-binding domains"/>
    <property type="match status" value="1"/>
</dbReference>
<keyword evidence="2" id="KW-0472">Membrane</keyword>
<dbReference type="Gene3D" id="1.10.101.10">
    <property type="entry name" value="PGBD-like superfamily/PGBD"/>
    <property type="match status" value="1"/>
</dbReference>
<dbReference type="InterPro" id="IPR036365">
    <property type="entry name" value="PGBD-like_sf"/>
</dbReference>
<dbReference type="InterPro" id="IPR010982">
    <property type="entry name" value="Lambda_DNA-bd_dom_sf"/>
</dbReference>
<protein>
    <submittedName>
        <fullName evidence="4">Helix-turn-helix domain-containing protein</fullName>
    </submittedName>
</protein>
<proteinExistence type="predicted"/>
<dbReference type="Pfam" id="PF13560">
    <property type="entry name" value="HTH_31"/>
    <property type="match status" value="1"/>
</dbReference>
<dbReference type="Pfam" id="PF01471">
    <property type="entry name" value="PG_binding_1"/>
    <property type="match status" value="1"/>
</dbReference>
<keyword evidence="5" id="KW-1185">Reference proteome</keyword>
<keyword evidence="2" id="KW-1133">Transmembrane helix</keyword>
<dbReference type="SUPFAM" id="SSF47413">
    <property type="entry name" value="lambda repressor-like DNA-binding domains"/>
    <property type="match status" value="1"/>
</dbReference>
<dbReference type="CDD" id="cd00093">
    <property type="entry name" value="HTH_XRE"/>
    <property type="match status" value="1"/>
</dbReference>
<dbReference type="InterPro" id="IPR002477">
    <property type="entry name" value="Peptidoglycan-bd-like"/>
</dbReference>